<name>A0A2K1ICE8_PHYPA</name>
<dbReference type="EMBL" id="ABEU02000026">
    <property type="protein sequence ID" value="PNR26953.1"/>
    <property type="molecule type" value="Genomic_DNA"/>
</dbReference>
<sequence length="139" mass="15419">MKQNRADHSVAEFKHMRSGIGPLSRETIAASLSMSAPTLPKSCHHDDDRSRPRCLLLLFGYFLPLWSLPSQSIAIYVRSPVPSSLPSLESCRHLSSLALGFLRGEEHEGMAETSHQEQAWAVRDPGQAAGVEWREEEGP</sequence>
<reference evidence="2 4" key="2">
    <citation type="journal article" date="2018" name="Plant J.">
        <title>The Physcomitrella patens chromosome-scale assembly reveals moss genome structure and evolution.</title>
        <authorList>
            <person name="Lang D."/>
            <person name="Ullrich K.K."/>
            <person name="Murat F."/>
            <person name="Fuchs J."/>
            <person name="Jenkins J."/>
            <person name="Haas F.B."/>
            <person name="Piednoel M."/>
            <person name="Gundlach H."/>
            <person name="Van Bel M."/>
            <person name="Meyberg R."/>
            <person name="Vives C."/>
            <person name="Morata J."/>
            <person name="Symeonidi A."/>
            <person name="Hiss M."/>
            <person name="Muchero W."/>
            <person name="Kamisugi Y."/>
            <person name="Saleh O."/>
            <person name="Blanc G."/>
            <person name="Decker E.L."/>
            <person name="van Gessel N."/>
            <person name="Grimwood J."/>
            <person name="Hayes R.D."/>
            <person name="Graham S.W."/>
            <person name="Gunter L.E."/>
            <person name="McDaniel S.F."/>
            <person name="Hoernstein S.N.W."/>
            <person name="Larsson A."/>
            <person name="Li F.W."/>
            <person name="Perroud P.F."/>
            <person name="Phillips J."/>
            <person name="Ranjan P."/>
            <person name="Rokshar D.S."/>
            <person name="Rothfels C.J."/>
            <person name="Schneider L."/>
            <person name="Shu S."/>
            <person name="Stevenson D.W."/>
            <person name="Thummler F."/>
            <person name="Tillich M."/>
            <person name="Villarreal Aguilar J.C."/>
            <person name="Widiez T."/>
            <person name="Wong G.K."/>
            <person name="Wymore A."/>
            <person name="Zhang Y."/>
            <person name="Zimmer A.D."/>
            <person name="Quatrano R.S."/>
            <person name="Mayer K.F.X."/>
            <person name="Goodstein D."/>
            <person name="Casacuberta J.M."/>
            <person name="Vandepoele K."/>
            <person name="Reski R."/>
            <person name="Cuming A.C."/>
            <person name="Tuskan G.A."/>
            <person name="Maumus F."/>
            <person name="Salse J."/>
            <person name="Schmutz J."/>
            <person name="Rensing S.A."/>
        </authorList>
    </citation>
    <scope>NUCLEOTIDE SEQUENCE [LARGE SCALE GENOMIC DNA]</scope>
    <source>
        <strain evidence="3 4">cv. Gransden 2004</strain>
    </source>
</reference>
<evidence type="ECO:0000313" key="4">
    <source>
        <dbReference type="Proteomes" id="UP000006727"/>
    </source>
</evidence>
<dbReference type="EnsemblPlants" id="Pp3c26_9800V3.1">
    <property type="protein sequence ID" value="Pp3c26_9800V3.1"/>
    <property type="gene ID" value="Pp3c26_9800"/>
</dbReference>
<proteinExistence type="predicted"/>
<keyword evidence="1" id="KW-1133">Transmembrane helix</keyword>
<feature type="transmembrane region" description="Helical" evidence="1">
    <location>
        <begin position="54"/>
        <end position="77"/>
    </location>
</feature>
<evidence type="ECO:0000256" key="1">
    <source>
        <dbReference type="SAM" id="Phobius"/>
    </source>
</evidence>
<accession>A0A2K1ICE8</accession>
<gene>
    <name evidence="2" type="ORF">PHYPA_030434</name>
</gene>
<dbReference type="Proteomes" id="UP000006727">
    <property type="component" value="Chromosome 26"/>
</dbReference>
<keyword evidence="4" id="KW-1185">Reference proteome</keyword>
<dbReference type="AlphaFoldDB" id="A0A2K1ICE8"/>
<keyword evidence="1" id="KW-0472">Membrane</keyword>
<reference evidence="2 4" key="1">
    <citation type="journal article" date="2008" name="Science">
        <title>The Physcomitrella genome reveals evolutionary insights into the conquest of land by plants.</title>
        <authorList>
            <person name="Rensing S."/>
            <person name="Lang D."/>
            <person name="Zimmer A."/>
            <person name="Terry A."/>
            <person name="Salamov A."/>
            <person name="Shapiro H."/>
            <person name="Nishiyama T."/>
            <person name="Perroud P.-F."/>
            <person name="Lindquist E."/>
            <person name="Kamisugi Y."/>
            <person name="Tanahashi T."/>
            <person name="Sakakibara K."/>
            <person name="Fujita T."/>
            <person name="Oishi K."/>
            <person name="Shin-I T."/>
            <person name="Kuroki Y."/>
            <person name="Toyoda A."/>
            <person name="Suzuki Y."/>
            <person name="Hashimoto A."/>
            <person name="Yamaguchi K."/>
            <person name="Sugano A."/>
            <person name="Kohara Y."/>
            <person name="Fujiyama A."/>
            <person name="Anterola A."/>
            <person name="Aoki S."/>
            <person name="Ashton N."/>
            <person name="Barbazuk W.B."/>
            <person name="Barker E."/>
            <person name="Bennetzen J."/>
            <person name="Bezanilla M."/>
            <person name="Blankenship R."/>
            <person name="Cho S.H."/>
            <person name="Dutcher S."/>
            <person name="Estelle M."/>
            <person name="Fawcett J.A."/>
            <person name="Gundlach H."/>
            <person name="Hanada K."/>
            <person name="Heyl A."/>
            <person name="Hicks K.A."/>
            <person name="Hugh J."/>
            <person name="Lohr M."/>
            <person name="Mayer K."/>
            <person name="Melkozernov A."/>
            <person name="Murata T."/>
            <person name="Nelson D."/>
            <person name="Pils B."/>
            <person name="Prigge M."/>
            <person name="Reiss B."/>
            <person name="Renner T."/>
            <person name="Rombauts S."/>
            <person name="Rushton P."/>
            <person name="Sanderfoot A."/>
            <person name="Schween G."/>
            <person name="Shiu S.-H."/>
            <person name="Stueber K."/>
            <person name="Theodoulou F.L."/>
            <person name="Tu H."/>
            <person name="Van de Peer Y."/>
            <person name="Verrier P.J."/>
            <person name="Waters E."/>
            <person name="Wood A."/>
            <person name="Yang L."/>
            <person name="Cove D."/>
            <person name="Cuming A."/>
            <person name="Hasebe M."/>
            <person name="Lucas S."/>
            <person name="Mishler D.B."/>
            <person name="Reski R."/>
            <person name="Grigoriev I."/>
            <person name="Quatrano R.S."/>
            <person name="Boore J.L."/>
        </authorList>
    </citation>
    <scope>NUCLEOTIDE SEQUENCE [LARGE SCALE GENOMIC DNA]</scope>
    <source>
        <strain evidence="3 4">cv. Gransden 2004</strain>
    </source>
</reference>
<evidence type="ECO:0000313" key="2">
    <source>
        <dbReference type="EMBL" id="PNR26953.1"/>
    </source>
</evidence>
<organism evidence="2">
    <name type="scientific">Physcomitrium patens</name>
    <name type="common">Spreading-leaved earth moss</name>
    <name type="synonym">Physcomitrella patens</name>
    <dbReference type="NCBI Taxonomy" id="3218"/>
    <lineage>
        <taxon>Eukaryota</taxon>
        <taxon>Viridiplantae</taxon>
        <taxon>Streptophyta</taxon>
        <taxon>Embryophyta</taxon>
        <taxon>Bryophyta</taxon>
        <taxon>Bryophytina</taxon>
        <taxon>Bryopsida</taxon>
        <taxon>Funariidae</taxon>
        <taxon>Funariales</taxon>
        <taxon>Funariaceae</taxon>
        <taxon>Physcomitrium</taxon>
    </lineage>
</organism>
<keyword evidence="1" id="KW-0812">Transmembrane</keyword>
<protein>
    <submittedName>
        <fullName evidence="2 3">Uncharacterized protein</fullName>
    </submittedName>
</protein>
<evidence type="ECO:0000313" key="3">
    <source>
        <dbReference type="EnsemblPlants" id="Pp3c26_9800V3.1"/>
    </source>
</evidence>
<dbReference type="PaxDb" id="3218-PP1S6_69V6.1"/>
<dbReference type="InParanoid" id="A0A2K1ICE8"/>
<reference evidence="3" key="3">
    <citation type="submission" date="2020-12" db="UniProtKB">
        <authorList>
            <consortium name="EnsemblPlants"/>
        </authorList>
    </citation>
    <scope>IDENTIFICATION</scope>
</reference>
<dbReference type="Gramene" id="Pp3c26_9800V3.1">
    <property type="protein sequence ID" value="Pp3c26_9800V3.1"/>
    <property type="gene ID" value="Pp3c26_9800"/>
</dbReference>